<evidence type="ECO:0000313" key="1">
    <source>
        <dbReference type="EMBL" id="AAG02590.1"/>
    </source>
</evidence>
<dbReference type="GeneID" id="1263067"/>
<name>Q9G0H8_9CAUD</name>
<evidence type="ECO:0000313" key="2">
    <source>
        <dbReference type="Proteomes" id="UP000001161"/>
    </source>
</evidence>
<dbReference type="PRINTS" id="PR00833">
    <property type="entry name" value="POAALLERGEN"/>
</dbReference>
<dbReference type="Proteomes" id="UP000001161">
    <property type="component" value="Segment"/>
</dbReference>
<accession>Q9G0H8</accession>
<reference evidence="1 2" key="1">
    <citation type="journal article" date="2000" name="Limnol. Oceanogr.">
        <title>The complete genomic sequence of the marine phage Roseophage SIO1 shares homology with nonmarine phages.</title>
        <authorList>
            <person name="Rohwer F.L."/>
            <person name="Segall A.M."/>
            <person name="Steward G."/>
            <person name="Seguritan V."/>
            <person name="Breitbart M."/>
            <person name="Wolven F."/>
            <person name="Azam F."/>
        </authorList>
    </citation>
    <scope>NUCLEOTIDE SEQUENCE [LARGE SCALE GENOMIC DNA]</scope>
</reference>
<organism evidence="1 2">
    <name type="scientific">Roseobacter phage SIO1</name>
    <dbReference type="NCBI Taxonomy" id="2905867"/>
    <lineage>
        <taxon>Viruses</taxon>
        <taxon>Duplodnaviria</taxon>
        <taxon>Heunggongvirae</taxon>
        <taxon>Uroviricota</taxon>
        <taxon>Caudoviricetes</taxon>
        <taxon>Zobellviridae</taxon>
        <taxon>Cobavirinae</taxon>
        <taxon>Siovirus</taxon>
        <taxon>Siovirus americense</taxon>
    </lineage>
</organism>
<dbReference type="EMBL" id="AF189021">
    <property type="protein sequence ID" value="AAG02590.1"/>
    <property type="molecule type" value="Genomic_DNA"/>
</dbReference>
<dbReference type="RefSeq" id="NP_064745.1">
    <property type="nucleotide sequence ID" value="NC_002519.1"/>
</dbReference>
<proteinExistence type="predicted"/>
<sequence length="540" mass="51936">MAKKPTVTTLQSGFNSTEVLNENFENIRDAFDNTLSLDGSTPNAMQADLDLNGNNLIGATGLLINGTDYLADVEAAKAAALVAQAAAELAENNAETAEVNAEASETAAGLSATAAATSATNAGASETAASASATASATSATNSATSASQAATSASAAAVSEGNAATSETNAANSATSASGSASTATTQASAASVSATNAATSASNAATSATNAAASQAAAATSETNAAASESTVTTSATNAATSEANAATSASTATTQATNAATSASTASTSATNAATSETNAASSASSAASSATSAQASKDAALAALDSFDDRYLGQKVSDPTLDNDGNALVAGALYFNTTDGIMKVYDGSVWLAAYASLSGALIATNNLSDVLDVTASRTNLGLGTAATTASTDYATAAQGALAVSAVQPNDSPSFGSVTVTGTVDGRNVAADGSKLDGIEAGATADQTASEILTSIKTVDGSGSGLDADLLDGIHASSFLQGNQTITLSGDVSGSGTTSILVTVADDSHNHIIANVDGLQTALDGKWSKGADIGGGC</sequence>
<dbReference type="KEGG" id="vg:1263067"/>
<protein>
    <submittedName>
        <fullName evidence="1">Gp7</fullName>
    </submittedName>
</protein>
<dbReference type="OrthoDB" id="25708at10239"/>
<keyword evidence="2" id="KW-1185">Reference proteome</keyword>